<dbReference type="PANTHER" id="PTHR39177:SF1">
    <property type="entry name" value="ABC TRANSPORTER PERMEASE YTRC-RELATED"/>
    <property type="match status" value="1"/>
</dbReference>
<dbReference type="InterPro" id="IPR053046">
    <property type="entry name" value="ABC-5_transporter"/>
</dbReference>
<feature type="transmembrane region" description="Helical" evidence="1">
    <location>
        <begin position="133"/>
        <end position="153"/>
    </location>
</feature>
<dbReference type="InterPro" id="IPR023264">
    <property type="entry name" value="ABC_transptr_acetoin_YtrC/YtrD"/>
</dbReference>
<keyword evidence="3" id="KW-1185">Reference proteome</keyword>
<feature type="transmembrane region" description="Helical" evidence="1">
    <location>
        <begin position="223"/>
        <end position="241"/>
    </location>
</feature>
<dbReference type="EMBL" id="JAGVRK010000001">
    <property type="protein sequence ID" value="MBS2970119.1"/>
    <property type="molecule type" value="Genomic_DNA"/>
</dbReference>
<keyword evidence="1" id="KW-0812">Transmembrane</keyword>
<feature type="transmembrane region" description="Helical" evidence="1">
    <location>
        <begin position="95"/>
        <end position="121"/>
    </location>
</feature>
<keyword evidence="1" id="KW-1133">Transmembrane helix</keyword>
<evidence type="ECO:0000256" key="1">
    <source>
        <dbReference type="SAM" id="Phobius"/>
    </source>
</evidence>
<feature type="transmembrane region" description="Helical" evidence="1">
    <location>
        <begin position="165"/>
        <end position="189"/>
    </location>
</feature>
<proteinExistence type="predicted"/>
<name>A0ABS5LH90_9BACI</name>
<dbReference type="PANTHER" id="PTHR39177">
    <property type="entry name" value="ABC TRANSPORTER PERMEASE YTRC-RELATED"/>
    <property type="match status" value="1"/>
</dbReference>
<feature type="transmembrane region" description="Helical" evidence="1">
    <location>
        <begin position="262"/>
        <end position="281"/>
    </location>
</feature>
<gene>
    <name evidence="2" type="ORF">J9317_15215</name>
</gene>
<feature type="transmembrane region" description="Helical" evidence="1">
    <location>
        <begin position="12"/>
        <end position="36"/>
    </location>
</feature>
<reference evidence="2 3" key="1">
    <citation type="submission" date="2021-04" db="EMBL/GenBank/DDBJ databases">
        <title>Metabacillus sp. strain KIGAM252 whole genome sequence.</title>
        <authorList>
            <person name="Seo M.-J."/>
            <person name="Cho E.-S."/>
            <person name="Hwang C.Y."/>
            <person name="Yoon D.J."/>
        </authorList>
    </citation>
    <scope>NUCLEOTIDE SEQUENCE [LARGE SCALE GENOMIC DNA]</scope>
    <source>
        <strain evidence="2 3">KIGAM252</strain>
    </source>
</reference>
<dbReference type="Proteomes" id="UP000682403">
    <property type="component" value="Unassembled WGS sequence"/>
</dbReference>
<evidence type="ECO:0000313" key="3">
    <source>
        <dbReference type="Proteomes" id="UP000682403"/>
    </source>
</evidence>
<feature type="transmembrane region" description="Helical" evidence="1">
    <location>
        <begin position="287"/>
        <end position="308"/>
    </location>
</feature>
<dbReference type="Pfam" id="PF12679">
    <property type="entry name" value="ABC2_membrane_2"/>
    <property type="match status" value="1"/>
</dbReference>
<comment type="caution">
    <text evidence="2">The sequence shown here is derived from an EMBL/GenBank/DDBJ whole genome shotgun (WGS) entry which is preliminary data.</text>
</comment>
<protein>
    <submittedName>
        <fullName evidence="2">ABC transporter permease subunit</fullName>
    </submittedName>
</protein>
<dbReference type="PRINTS" id="PR02026">
    <property type="entry name" value="YTRCYTRDABC"/>
</dbReference>
<dbReference type="RefSeq" id="WP_211560014.1">
    <property type="nucleotide sequence ID" value="NZ_JAGVRK010000001.1"/>
</dbReference>
<evidence type="ECO:0000313" key="2">
    <source>
        <dbReference type="EMBL" id="MBS2970119.1"/>
    </source>
</evidence>
<accession>A0ABS5LH90</accession>
<sequence>MVKGLILKEMRQTVAGLVTTLAILIIYLPWMILNAYSFYLKGQGNIFEFDLMDSSFSGMVWIIPFILAIGQLGSEKQRGSMDFTLSLPYSRSTIYWGKWLIGLAMILIGLIISYLISSGIFFFTNAVVDDSMLLYYCNTFVSALLLYSLVFAAGCLTGTSFAQGLVAGSMLILPGLTVSVISMNLAVFVDSTFYYDERVMEVLSLFTGINSILYTEGVSTLDIFIPLVLILIYTAIGYFTFIHHPVERNGYFFLWKGFNLPVFILVLLLGMFGFAGFGFSIGGESMIGYFSGLLIGAGVGAGIGYYTIYKKAK</sequence>
<organism evidence="2 3">
    <name type="scientific">Metabacillus flavus</name>
    <dbReference type="NCBI Taxonomy" id="2823519"/>
    <lineage>
        <taxon>Bacteria</taxon>
        <taxon>Bacillati</taxon>
        <taxon>Bacillota</taxon>
        <taxon>Bacilli</taxon>
        <taxon>Bacillales</taxon>
        <taxon>Bacillaceae</taxon>
        <taxon>Metabacillus</taxon>
    </lineage>
</organism>
<keyword evidence="1" id="KW-0472">Membrane</keyword>
<feature type="transmembrane region" description="Helical" evidence="1">
    <location>
        <begin position="56"/>
        <end position="74"/>
    </location>
</feature>